<reference evidence="2" key="1">
    <citation type="submission" date="2011-02" db="EMBL/GenBank/DDBJ databases">
        <authorList>
            <person name="Aslett M."/>
        </authorList>
    </citation>
    <scope>NUCLEOTIDE SEQUENCE</scope>
    <source>
        <strain evidence="2">Liverpool</strain>
    </source>
</reference>
<dbReference type="AlphaFoldDB" id="F0VDI8"/>
<feature type="compositionally biased region" description="Low complexity" evidence="1">
    <location>
        <begin position="12"/>
        <end position="23"/>
    </location>
</feature>
<name>F0VDI8_NEOCL</name>
<evidence type="ECO:0000313" key="2">
    <source>
        <dbReference type="EMBL" id="CBZ51781.1"/>
    </source>
</evidence>
<organism evidence="2 4">
    <name type="scientific">Neospora caninum (strain Liverpool)</name>
    <dbReference type="NCBI Taxonomy" id="572307"/>
    <lineage>
        <taxon>Eukaryota</taxon>
        <taxon>Sar</taxon>
        <taxon>Alveolata</taxon>
        <taxon>Apicomplexa</taxon>
        <taxon>Conoidasida</taxon>
        <taxon>Coccidia</taxon>
        <taxon>Eucoccidiorida</taxon>
        <taxon>Eimeriorina</taxon>
        <taxon>Sarcocystidae</taxon>
        <taxon>Neospora</taxon>
    </lineage>
</organism>
<feature type="compositionally biased region" description="Basic and acidic residues" evidence="1">
    <location>
        <begin position="104"/>
        <end position="125"/>
    </location>
</feature>
<feature type="compositionally biased region" description="Basic and acidic residues" evidence="1">
    <location>
        <begin position="165"/>
        <end position="182"/>
    </location>
</feature>
<dbReference type="GeneID" id="13444332"/>
<accession>F0VDI8</accession>
<dbReference type="OMA" id="HERAFGW"/>
<proteinExistence type="predicted"/>
<reference evidence="2" key="2">
    <citation type="submission" date="2011-03" db="EMBL/GenBank/DDBJ databases">
        <title>Comparative genomics and transcriptomics of Neospora caninum and Toxoplasma gondii.</title>
        <authorList>
            <person name="Reid A.J."/>
            <person name="Sohal A."/>
            <person name="Harris D."/>
            <person name="Quail M."/>
            <person name="Sanders M."/>
            <person name="Berriman M."/>
            <person name="Wastling J.M."/>
            <person name="Pain A."/>
        </authorList>
    </citation>
    <scope>NUCLEOTIDE SEQUENCE</scope>
    <source>
        <strain evidence="2">Liverpool</strain>
    </source>
</reference>
<dbReference type="EMBL" id="LN714480">
    <property type="protein sequence ID" value="CEL65738.1"/>
    <property type="molecule type" value="Genomic_DNA"/>
</dbReference>
<feature type="region of interest" description="Disordered" evidence="1">
    <location>
        <begin position="1"/>
        <end position="23"/>
    </location>
</feature>
<reference evidence="3" key="4">
    <citation type="journal article" date="2015" name="PLoS ONE">
        <title>Comprehensive Evaluation of Toxoplasma gondii VEG and Neospora caninum LIV Genomes with Tachyzoite Stage Transcriptome and Proteome Defines Novel Transcript Features.</title>
        <authorList>
            <person name="Ramaprasad A."/>
            <person name="Mourier T."/>
            <person name="Naeem R."/>
            <person name="Malas T.B."/>
            <person name="Moussa E."/>
            <person name="Panigrahi A."/>
            <person name="Vermont S.J."/>
            <person name="Otto T.D."/>
            <person name="Wastling J."/>
            <person name="Pain A."/>
        </authorList>
    </citation>
    <scope>NUCLEOTIDE SEQUENCE</scope>
    <source>
        <strain evidence="3">Liverpool</strain>
    </source>
</reference>
<evidence type="ECO:0000313" key="3">
    <source>
        <dbReference type="EMBL" id="CEL65738.1"/>
    </source>
</evidence>
<sequence>MLASSSEERPSVSRASSFSSSAPFSLSAADRRLLLLSPATVISQRTPSHLSRPEIVEFFSRFGSLCGPGDGLAFPSDRRDKRLLIRFQRLQDAVRCLKAQGVSLERRGDEEHDGEAKTSERRIDDSGALSSLAAGASWGQPLQLSREDKIKLSALRGNARAMQLLHKEGTLKRLREREKNKETPGQPGDSQQPGARPQLFPEEAEGLPSGDRERERHPAHRVSDDAGPEDREERDWFFTSRSAAAERSTQREEAAGRQRPASGADPATSQREGRPNDSPLIDLLSGALIADQLKQTESGRAGWLGADLRRPALGEAGVPFAFHERAFGWADEPSRGTEQTLRGGDGEDGFEEADEDAKAARRAAETAFIRRRAEATHSWMISSLAGFVFNPENPYDNFLIPALPRPAPAVSCQTPPAVPPM</sequence>
<feature type="compositionally biased region" description="Basic and acidic residues" evidence="1">
    <location>
        <begin position="1"/>
        <end position="11"/>
    </location>
</feature>
<dbReference type="Proteomes" id="UP000007494">
    <property type="component" value="Chromosome VI"/>
</dbReference>
<dbReference type="InParanoid" id="F0VDI8"/>
<gene>
    <name evidence="3" type="ORF">BN1204_015730</name>
    <name evidence="2" type="ORF">NCLIV_015730</name>
</gene>
<protein>
    <submittedName>
        <fullName evidence="2">Uncharacterized protein</fullName>
    </submittedName>
</protein>
<dbReference type="EMBL" id="FR823387">
    <property type="protein sequence ID" value="CBZ51781.1"/>
    <property type="molecule type" value="Genomic_DNA"/>
</dbReference>
<feature type="region of interest" description="Disordered" evidence="1">
    <location>
        <begin position="104"/>
        <end position="127"/>
    </location>
</feature>
<dbReference type="VEuPathDB" id="ToxoDB:NCLIV_015730"/>
<feature type="compositionally biased region" description="Basic and acidic residues" evidence="1">
    <location>
        <begin position="210"/>
        <end position="236"/>
    </location>
</feature>
<keyword evidence="4" id="KW-1185">Reference proteome</keyword>
<reference evidence="4" key="3">
    <citation type="journal article" date="2012" name="PLoS Pathog.">
        <title>Comparative genomics of the apicomplexan parasites Toxoplasma gondii and Neospora caninum: Coccidia differing in host range and transmission strategy.</title>
        <authorList>
            <person name="Reid A.J."/>
            <person name="Vermont S.J."/>
            <person name="Cotton J.A."/>
            <person name="Harris D."/>
            <person name="Hill-Cawthorne G.A."/>
            <person name="Konen-Waisman S."/>
            <person name="Latham S.M."/>
            <person name="Mourier T."/>
            <person name="Norton R."/>
            <person name="Quail M.A."/>
            <person name="Sanders M."/>
            <person name="Shanmugam D."/>
            <person name="Sohal A."/>
            <person name="Wasmuth J.D."/>
            <person name="Brunk B."/>
            <person name="Grigg M.E."/>
            <person name="Howard J.C."/>
            <person name="Parkinson J."/>
            <person name="Roos D.S."/>
            <person name="Trees A.J."/>
            <person name="Berriman M."/>
            <person name="Pain A."/>
            <person name="Wastling J.M."/>
        </authorList>
    </citation>
    <scope>NUCLEOTIDE SEQUENCE [LARGE SCALE GENOMIC DNA]</scope>
    <source>
        <strain evidence="4">Liverpool</strain>
    </source>
</reference>
<feature type="region of interest" description="Disordered" evidence="1">
    <location>
        <begin position="163"/>
        <end position="280"/>
    </location>
</feature>
<evidence type="ECO:0000313" key="4">
    <source>
        <dbReference type="Proteomes" id="UP000007494"/>
    </source>
</evidence>
<evidence type="ECO:0000256" key="1">
    <source>
        <dbReference type="SAM" id="MobiDB-lite"/>
    </source>
</evidence>
<dbReference type="OrthoDB" id="331249at2759"/>
<dbReference type="eggNOG" id="ENOG502QZ50">
    <property type="taxonomic scope" value="Eukaryota"/>
</dbReference>
<dbReference type="RefSeq" id="XP_003881814.1">
    <property type="nucleotide sequence ID" value="XM_003881765.1"/>
</dbReference>